<reference evidence="1" key="1">
    <citation type="journal article" date="2014" name="Front. Microbiol.">
        <title>High frequency of phylogenetically diverse reductive dehalogenase-homologous genes in deep subseafloor sedimentary metagenomes.</title>
        <authorList>
            <person name="Kawai M."/>
            <person name="Futagami T."/>
            <person name="Toyoda A."/>
            <person name="Takaki Y."/>
            <person name="Nishi S."/>
            <person name="Hori S."/>
            <person name="Arai W."/>
            <person name="Tsubouchi T."/>
            <person name="Morono Y."/>
            <person name="Uchiyama I."/>
            <person name="Ito T."/>
            <person name="Fujiyama A."/>
            <person name="Inagaki F."/>
            <person name="Takami H."/>
        </authorList>
    </citation>
    <scope>NUCLEOTIDE SEQUENCE</scope>
    <source>
        <strain evidence="1">Expedition CK06-06</strain>
    </source>
</reference>
<comment type="caution">
    <text evidence="1">The sequence shown here is derived from an EMBL/GenBank/DDBJ whole genome shotgun (WGS) entry which is preliminary data.</text>
</comment>
<dbReference type="AlphaFoldDB" id="X1EXW3"/>
<proteinExistence type="predicted"/>
<name>X1EXW3_9ZZZZ</name>
<sequence>TAFMASFSKSLIRDGKIELHGPGSRLPKHVNDVFENFKTSDIRKKPGHEPILKNILIKDKNSVAIEIPIWKKINNDHITGHIDLIQIENGIVKVIDYKPEGNFLFSLPQVATYGLFIESMFNLHEIKCISFNRKEAWEYDPHILLTDVKDYLISQRIIERKWEEFLQ</sequence>
<evidence type="ECO:0000313" key="1">
    <source>
        <dbReference type="EMBL" id="GAH38251.1"/>
    </source>
</evidence>
<protein>
    <recommendedName>
        <fullName evidence="2">PD-(D/E)XK endonuclease-like domain-containing protein</fullName>
    </recommendedName>
</protein>
<feature type="non-terminal residue" evidence="1">
    <location>
        <position position="1"/>
    </location>
</feature>
<organism evidence="1">
    <name type="scientific">marine sediment metagenome</name>
    <dbReference type="NCBI Taxonomy" id="412755"/>
    <lineage>
        <taxon>unclassified sequences</taxon>
        <taxon>metagenomes</taxon>
        <taxon>ecological metagenomes</taxon>
    </lineage>
</organism>
<dbReference type="EMBL" id="BARU01006883">
    <property type="protein sequence ID" value="GAH38251.1"/>
    <property type="molecule type" value="Genomic_DNA"/>
</dbReference>
<gene>
    <name evidence="1" type="ORF">S03H2_13567</name>
</gene>
<accession>X1EXW3</accession>
<evidence type="ECO:0008006" key="2">
    <source>
        <dbReference type="Google" id="ProtNLM"/>
    </source>
</evidence>